<accession>A0A7Z2S8C2</accession>
<dbReference type="Proteomes" id="UP000464468">
    <property type="component" value="Chromosome"/>
</dbReference>
<name>A0A7Z2S8C2_9SPHN</name>
<sequence>MQPGPVPDLCPSPGAPALVEDPATLARDPAPAARFVAALGRAGCTGFAGNVTARPMLLRAGGRGWPVMVDGADGRRAGPAYVTNLRSAYARYPLGELGLLPSPAARLAARGMLGLVDLLLRVARVEAAVHLDHWLTATSLHDGWDGTDLPALRALLAARFPDHLIVLRSLDRWSSPALLAAASADGWLLMPARQIWVTEDPARDWRPRNNSANDRRAVKASGLRIEDADTLDDADAQRIAALYAMLYLERHSPLNPAFTPAFFRMMGDIGMARYRLARAADGRIMAATGMIARAGVMTPFMAGYDTGAPRSAALYRIASWMYADWACRHGLAINGSAGAGAFKRLRGARGEIEYLAVHAGHLGPVRRALLTGFARALDRMLTPALARHGW</sequence>
<keyword evidence="3" id="KW-1185">Reference proteome</keyword>
<evidence type="ECO:0000313" key="3">
    <source>
        <dbReference type="Proteomes" id="UP000464468"/>
    </source>
</evidence>
<protein>
    <submittedName>
        <fullName evidence="2">GNAT family N-acetyltransferase</fullName>
    </submittedName>
</protein>
<reference evidence="2 3" key="1">
    <citation type="submission" date="2020-01" db="EMBL/GenBank/DDBJ databases">
        <title>Sphingomonas sp. C33 whole genome sequece.</title>
        <authorList>
            <person name="Park C."/>
        </authorList>
    </citation>
    <scope>NUCLEOTIDE SEQUENCE [LARGE SCALE GENOMIC DNA]</scope>
    <source>
        <strain evidence="2 3">C33</strain>
    </source>
</reference>
<gene>
    <name evidence="2" type="ORF">GVO57_00985</name>
</gene>
<proteinExistence type="predicted"/>
<dbReference type="AlphaFoldDB" id="A0A7Z2S8C2"/>
<dbReference type="Pfam" id="PF13480">
    <property type="entry name" value="Acetyltransf_6"/>
    <property type="match status" value="1"/>
</dbReference>
<organism evidence="2 3">
    <name type="scientific">Sphingomonas changnyeongensis</name>
    <dbReference type="NCBI Taxonomy" id="2698679"/>
    <lineage>
        <taxon>Bacteria</taxon>
        <taxon>Pseudomonadati</taxon>
        <taxon>Pseudomonadota</taxon>
        <taxon>Alphaproteobacteria</taxon>
        <taxon>Sphingomonadales</taxon>
        <taxon>Sphingomonadaceae</taxon>
        <taxon>Sphingomonas</taxon>
    </lineage>
</organism>
<dbReference type="SUPFAM" id="SSF55729">
    <property type="entry name" value="Acyl-CoA N-acyltransferases (Nat)"/>
    <property type="match status" value="1"/>
</dbReference>
<dbReference type="GO" id="GO:0016740">
    <property type="term" value="F:transferase activity"/>
    <property type="evidence" value="ECO:0007669"/>
    <property type="project" value="UniProtKB-KW"/>
</dbReference>
<feature type="domain" description="BioF2-like acetyltransferase" evidence="1">
    <location>
        <begin position="213"/>
        <end position="332"/>
    </location>
</feature>
<dbReference type="EMBL" id="CP047895">
    <property type="protein sequence ID" value="QHL89654.1"/>
    <property type="molecule type" value="Genomic_DNA"/>
</dbReference>
<dbReference type="InterPro" id="IPR038740">
    <property type="entry name" value="BioF2-like_GNAT_dom"/>
</dbReference>
<dbReference type="KEGG" id="schy:GVO57_00985"/>
<evidence type="ECO:0000313" key="2">
    <source>
        <dbReference type="EMBL" id="QHL89654.1"/>
    </source>
</evidence>
<evidence type="ECO:0000259" key="1">
    <source>
        <dbReference type="Pfam" id="PF13480"/>
    </source>
</evidence>
<dbReference type="RefSeq" id="WP_160591102.1">
    <property type="nucleotide sequence ID" value="NZ_CP047895.1"/>
</dbReference>
<dbReference type="InterPro" id="IPR016181">
    <property type="entry name" value="Acyl_CoA_acyltransferase"/>
</dbReference>
<keyword evidence="2" id="KW-0808">Transferase</keyword>